<reference evidence="3 4" key="1">
    <citation type="submission" date="2019-02" db="EMBL/GenBank/DDBJ databases">
        <title>Closed genome of Sporomusa termitida DSM 4440.</title>
        <authorList>
            <person name="Poehlein A."/>
            <person name="Daniel R."/>
        </authorList>
    </citation>
    <scope>NUCLEOTIDE SEQUENCE [LARGE SCALE GENOMIC DNA]</scope>
    <source>
        <strain evidence="3 4">DSM 4440</strain>
    </source>
</reference>
<organism evidence="3 4">
    <name type="scientific">Sporomusa termitida</name>
    <dbReference type="NCBI Taxonomy" id="2377"/>
    <lineage>
        <taxon>Bacteria</taxon>
        <taxon>Bacillati</taxon>
        <taxon>Bacillota</taxon>
        <taxon>Negativicutes</taxon>
        <taxon>Selenomonadales</taxon>
        <taxon>Sporomusaceae</taxon>
        <taxon>Sporomusa</taxon>
    </lineage>
</organism>
<evidence type="ECO:0000313" key="3">
    <source>
        <dbReference type="EMBL" id="QDR79451.1"/>
    </source>
</evidence>
<dbReference type="PANTHER" id="PTHR31157">
    <property type="entry name" value="SCP DOMAIN-CONTAINING PROTEIN"/>
    <property type="match status" value="1"/>
</dbReference>
<protein>
    <submittedName>
        <fullName evidence="3">Uncharacterized protein, YkwD family</fullName>
    </submittedName>
</protein>
<dbReference type="EMBL" id="CP036259">
    <property type="protein sequence ID" value="QDR79451.1"/>
    <property type="molecule type" value="Genomic_DNA"/>
</dbReference>
<dbReference type="Pfam" id="PF00188">
    <property type="entry name" value="CAP"/>
    <property type="match status" value="1"/>
</dbReference>
<dbReference type="PANTHER" id="PTHR31157:SF1">
    <property type="entry name" value="SCP DOMAIN-CONTAINING PROTEIN"/>
    <property type="match status" value="1"/>
</dbReference>
<dbReference type="KEGG" id="sted:SPTER_07260"/>
<dbReference type="Proteomes" id="UP000320776">
    <property type="component" value="Chromosome"/>
</dbReference>
<evidence type="ECO:0000256" key="1">
    <source>
        <dbReference type="SAM" id="MobiDB-lite"/>
    </source>
</evidence>
<keyword evidence="4" id="KW-1185">Reference proteome</keyword>
<sequence>MSNNYYLVPIIQNERWMHVNLSTKKKVLSGIIAISLLTTSFGGTLVTSAYAAEAATEAIADGTAANKAAVNEVPANETLDTETTVEETLKENKTAKNILTGIVAIGLISALTNHGSKSSDKSNQGSTGTGNTGSSGSTSTSAADEQQALALLNQDRTENGLSTLKSNSQLTTLARTYAKDMIDRNYFSHYNPEGQSPFDRMTAAGISYKTAGENLAINSSVANAEKAFMNSSGHRANILNSAYTDVGVGVVRNASGQVYVVQEFISK</sequence>
<gene>
    <name evidence="3" type="ORF">SPTER_07260</name>
</gene>
<evidence type="ECO:0000313" key="4">
    <source>
        <dbReference type="Proteomes" id="UP000320776"/>
    </source>
</evidence>
<dbReference type="InterPro" id="IPR014044">
    <property type="entry name" value="CAP_dom"/>
</dbReference>
<accession>A0A517DQ15</accession>
<dbReference type="Gene3D" id="3.40.33.10">
    <property type="entry name" value="CAP"/>
    <property type="match status" value="1"/>
</dbReference>
<dbReference type="SUPFAM" id="SSF55797">
    <property type="entry name" value="PR-1-like"/>
    <property type="match status" value="1"/>
</dbReference>
<evidence type="ECO:0000259" key="2">
    <source>
        <dbReference type="Pfam" id="PF00188"/>
    </source>
</evidence>
<name>A0A517DQ15_9FIRM</name>
<dbReference type="AlphaFoldDB" id="A0A517DQ15"/>
<dbReference type="InterPro" id="IPR035940">
    <property type="entry name" value="CAP_sf"/>
</dbReference>
<feature type="domain" description="SCP" evidence="2">
    <location>
        <begin position="149"/>
        <end position="264"/>
    </location>
</feature>
<feature type="region of interest" description="Disordered" evidence="1">
    <location>
        <begin position="114"/>
        <end position="144"/>
    </location>
</feature>
<proteinExistence type="predicted"/>
<dbReference type="CDD" id="cd05379">
    <property type="entry name" value="CAP_bacterial"/>
    <property type="match status" value="1"/>
</dbReference>